<dbReference type="SMART" id="SM00184">
    <property type="entry name" value="RING"/>
    <property type="match status" value="1"/>
</dbReference>
<dbReference type="Gene3D" id="3.30.40.10">
    <property type="entry name" value="Zinc/RING finger domain, C3HC4 (zinc finger)"/>
    <property type="match status" value="1"/>
</dbReference>
<dbReference type="GO" id="GO:0061630">
    <property type="term" value="F:ubiquitin protein ligase activity"/>
    <property type="evidence" value="ECO:0007669"/>
    <property type="project" value="UniProtKB-EC"/>
</dbReference>
<keyword evidence="13" id="KW-1185">Reference proteome</keyword>
<dbReference type="PROSITE" id="PS50089">
    <property type="entry name" value="ZF_RING_2"/>
    <property type="match status" value="1"/>
</dbReference>
<evidence type="ECO:0000313" key="13">
    <source>
        <dbReference type="Proteomes" id="UP001140949"/>
    </source>
</evidence>
<feature type="region of interest" description="Disordered" evidence="10">
    <location>
        <begin position="397"/>
        <end position="451"/>
    </location>
</feature>
<proteinExistence type="predicted"/>
<dbReference type="GO" id="GO:0043161">
    <property type="term" value="P:proteasome-mediated ubiquitin-dependent protein catabolic process"/>
    <property type="evidence" value="ECO:0007669"/>
    <property type="project" value="UniProtKB-ARBA"/>
</dbReference>
<dbReference type="EC" id="2.3.2.27" evidence="3"/>
<sequence length="759" mass="82032">MDQQLFWNDLRNPVDSQNLPDPPVFPSDTNMSCANLAAEGSADLSMWSSGGSSSTRHPVSRSNPEETKVELGWASSLTINGGQGSGTEERQLEATNIVLGLRTEDYRLEANNLLAMEDVNLNLNSNQVDNNQTFLQNPGAENFIKTSDNNASHDATLSWAVEPEKPLHLNSSGSLGSLQVSSSGGSLNLRGSSSSGIGFLTENFEDRPGTLLDGQRMACKRKSIEGVSAQSSAGGSSNSFYQSENSLVQSARHNADTALCISSSSSYPSGINPPGEQLNPRISTSARLGAYDCHPFSVAANRESTQRNRRVRMNPPQPGAAPPSSWVPSNSLLPSDPWSTHLPSSLLIPFTQALDSGVVVAAGTSEIQPSVLPFSGLVPNMQPFSWNGASSSRISVRSPAIAGQRTGSSSSTRAPDVAVQRTGSSTRAPAMTAQRSIALRDESSSVSTSRTNVSENLVFVPATDINNPVQDLTSWGLANGSTATGHVAPLSRSVTTSQLHQLAGPTWIPHQNAASHYHRGLTEVVRRSLTPGGSGSGQSVRLSQRTANSNTSQEIARQGSSAVRAHQHPYARSALLMDRHSDGLVGIPLRSLAAAREGRSRVLSEQIRNAMQLVRRGENLHLEDILLFDHSVFFGGAANLHDRHRDLRLDVDNMSYEELLALEERIGNVSTGLSEETVLKYLKQWKYICLSEETDKEVEPCCVCQEEYMEGEEMARLDCGHDFHTTCIKQWLMQKNLCPICKTPGLDTEKHKKEAHCLT</sequence>
<reference evidence="12" key="2">
    <citation type="submission" date="2023-04" db="EMBL/GenBank/DDBJ databases">
        <authorList>
            <person name="Bruccoleri R.E."/>
            <person name="Oakeley E.J."/>
            <person name="Faust A.-M."/>
            <person name="Dessus-Babus S."/>
            <person name="Altorfer M."/>
            <person name="Burckhardt D."/>
            <person name="Oertli M."/>
            <person name="Naumann U."/>
            <person name="Petersen F."/>
            <person name="Wong J."/>
        </authorList>
    </citation>
    <scope>NUCLEOTIDE SEQUENCE</scope>
    <source>
        <strain evidence="12">GSM-AAB239-AS_SAM_17_03QT</strain>
        <tissue evidence="12">Leaf</tissue>
    </source>
</reference>
<evidence type="ECO:0000256" key="1">
    <source>
        <dbReference type="ARBA" id="ARBA00000900"/>
    </source>
</evidence>
<feature type="compositionally biased region" description="Low complexity" evidence="10">
    <location>
        <begin position="44"/>
        <end position="57"/>
    </location>
</feature>
<keyword evidence="4" id="KW-0808">Transferase</keyword>
<feature type="compositionally biased region" description="Polar residues" evidence="10">
    <location>
        <begin position="537"/>
        <end position="561"/>
    </location>
</feature>
<dbReference type="GO" id="GO:0008270">
    <property type="term" value="F:zinc ion binding"/>
    <property type="evidence" value="ECO:0007669"/>
    <property type="project" value="UniProtKB-KW"/>
</dbReference>
<feature type="region of interest" description="Disordered" evidence="10">
    <location>
        <begin position="302"/>
        <end position="328"/>
    </location>
</feature>
<organism evidence="12 13">
    <name type="scientific">Iris pallida</name>
    <name type="common">Sweet iris</name>
    <dbReference type="NCBI Taxonomy" id="29817"/>
    <lineage>
        <taxon>Eukaryota</taxon>
        <taxon>Viridiplantae</taxon>
        <taxon>Streptophyta</taxon>
        <taxon>Embryophyta</taxon>
        <taxon>Tracheophyta</taxon>
        <taxon>Spermatophyta</taxon>
        <taxon>Magnoliopsida</taxon>
        <taxon>Liliopsida</taxon>
        <taxon>Asparagales</taxon>
        <taxon>Iridaceae</taxon>
        <taxon>Iridoideae</taxon>
        <taxon>Irideae</taxon>
        <taxon>Iris</taxon>
    </lineage>
</organism>
<feature type="region of interest" description="Disordered" evidence="10">
    <location>
        <begin position="44"/>
        <end position="67"/>
    </location>
</feature>
<evidence type="ECO:0000256" key="9">
    <source>
        <dbReference type="PROSITE-ProRule" id="PRU00175"/>
    </source>
</evidence>
<accession>A0AAX6GNX6</accession>
<feature type="region of interest" description="Disordered" evidence="10">
    <location>
        <begin position="528"/>
        <end position="564"/>
    </location>
</feature>
<feature type="domain" description="RING-type" evidence="11">
    <location>
        <begin position="701"/>
        <end position="742"/>
    </location>
</feature>
<evidence type="ECO:0000259" key="11">
    <source>
        <dbReference type="PROSITE" id="PS50089"/>
    </source>
</evidence>
<dbReference type="EMBL" id="JANAVB010017999">
    <property type="protein sequence ID" value="KAJ6829991.1"/>
    <property type="molecule type" value="Genomic_DNA"/>
</dbReference>
<keyword evidence="7" id="KW-0833">Ubl conjugation pathway</keyword>
<dbReference type="PANTHER" id="PTHR22937:SF213">
    <property type="entry name" value="RING-TYPE E3 UBIQUITIN TRANSFERASE"/>
    <property type="match status" value="1"/>
</dbReference>
<dbReference type="AlphaFoldDB" id="A0AAX6GNX6"/>
<keyword evidence="5" id="KW-0479">Metal-binding</keyword>
<dbReference type="InterPro" id="IPR013083">
    <property type="entry name" value="Znf_RING/FYVE/PHD"/>
</dbReference>
<dbReference type="PANTHER" id="PTHR22937">
    <property type="entry name" value="E3 UBIQUITIN-PROTEIN LIGASE RNF165"/>
    <property type="match status" value="1"/>
</dbReference>
<evidence type="ECO:0000256" key="6">
    <source>
        <dbReference type="ARBA" id="ARBA00022771"/>
    </source>
</evidence>
<reference evidence="12" key="1">
    <citation type="journal article" date="2023" name="GigaByte">
        <title>Genome assembly of the bearded iris, Iris pallida Lam.</title>
        <authorList>
            <person name="Bruccoleri R.E."/>
            <person name="Oakeley E.J."/>
            <person name="Faust A.M.E."/>
            <person name="Altorfer M."/>
            <person name="Dessus-Babus S."/>
            <person name="Burckhardt D."/>
            <person name="Oertli M."/>
            <person name="Naumann U."/>
            <person name="Petersen F."/>
            <person name="Wong J."/>
        </authorList>
    </citation>
    <scope>NUCLEOTIDE SEQUENCE</scope>
    <source>
        <strain evidence="12">GSM-AAB239-AS_SAM_17_03QT</strain>
    </source>
</reference>
<evidence type="ECO:0000256" key="7">
    <source>
        <dbReference type="ARBA" id="ARBA00022786"/>
    </source>
</evidence>
<dbReference type="Proteomes" id="UP001140949">
    <property type="component" value="Unassembled WGS sequence"/>
</dbReference>
<evidence type="ECO:0000256" key="10">
    <source>
        <dbReference type="SAM" id="MobiDB-lite"/>
    </source>
</evidence>
<keyword evidence="8" id="KW-0862">Zinc</keyword>
<evidence type="ECO:0000313" key="12">
    <source>
        <dbReference type="EMBL" id="KAJ6829991.1"/>
    </source>
</evidence>
<evidence type="ECO:0000256" key="5">
    <source>
        <dbReference type="ARBA" id="ARBA00022723"/>
    </source>
</evidence>
<dbReference type="SUPFAM" id="SSF57850">
    <property type="entry name" value="RING/U-box"/>
    <property type="match status" value="1"/>
</dbReference>
<name>A0AAX6GNX6_IRIPA</name>
<evidence type="ECO:0000256" key="3">
    <source>
        <dbReference type="ARBA" id="ARBA00012483"/>
    </source>
</evidence>
<comment type="caution">
    <text evidence="12">The sequence shown here is derived from an EMBL/GenBank/DDBJ whole genome shotgun (WGS) entry which is preliminary data.</text>
</comment>
<dbReference type="Pfam" id="PF13639">
    <property type="entry name" value="zf-RING_2"/>
    <property type="match status" value="1"/>
</dbReference>
<evidence type="ECO:0000256" key="2">
    <source>
        <dbReference type="ARBA" id="ARBA00004906"/>
    </source>
</evidence>
<dbReference type="GO" id="GO:0010228">
    <property type="term" value="P:vegetative to reproductive phase transition of meristem"/>
    <property type="evidence" value="ECO:0007669"/>
    <property type="project" value="UniProtKB-ARBA"/>
</dbReference>
<gene>
    <name evidence="12" type="ORF">M6B38_126275</name>
</gene>
<comment type="pathway">
    <text evidence="2">Protein modification; protein ubiquitination.</text>
</comment>
<keyword evidence="6 9" id="KW-0863">Zinc-finger</keyword>
<comment type="catalytic activity">
    <reaction evidence="1">
        <text>S-ubiquitinyl-[E2 ubiquitin-conjugating enzyme]-L-cysteine + [acceptor protein]-L-lysine = [E2 ubiquitin-conjugating enzyme]-L-cysteine + N(6)-ubiquitinyl-[acceptor protein]-L-lysine.</text>
        <dbReference type="EC" id="2.3.2.27"/>
    </reaction>
</comment>
<dbReference type="InterPro" id="IPR001841">
    <property type="entry name" value="Znf_RING"/>
</dbReference>
<evidence type="ECO:0000256" key="8">
    <source>
        <dbReference type="ARBA" id="ARBA00022833"/>
    </source>
</evidence>
<feature type="region of interest" description="Disordered" evidence="10">
    <location>
        <begin position="7"/>
        <end position="31"/>
    </location>
</feature>
<dbReference type="FunFam" id="3.30.40.10:FF:000309">
    <property type="entry name" value="E3 ubiquitin-protein ligase MBR2"/>
    <property type="match status" value="1"/>
</dbReference>
<evidence type="ECO:0000256" key="4">
    <source>
        <dbReference type="ARBA" id="ARBA00022679"/>
    </source>
</evidence>
<dbReference type="InterPro" id="IPR045191">
    <property type="entry name" value="MBR1/2-like"/>
</dbReference>
<protein>
    <recommendedName>
        <fullName evidence="3">RING-type E3 ubiquitin transferase</fullName>
        <ecNumber evidence="3">2.3.2.27</ecNumber>
    </recommendedName>
</protein>